<sequence>MKCTISITAALLAVVALAASSSSDQTPLESSAAETRKAINDMLANHRKKSHSRKLAARDDNLVSGSYGVFDADQTIWKNDLTEAAIPYLENKGVISRDKLDDSLKLIAFKDNANYTETLYSYYRRLCTIDNNVCYAWAAQVFSGLILRDLKVYVDEIFDLKEDIPTSYWKGEIIVPKRVEPPKIYPFMTVTMKDLRRDHIETYIVTASNEELVRMVVSDPKYGYDIKPENVIGVSVLMKNSETGELTTSRKQIAAGYYNQTANLDLQLTSYLWSPTTWYAGKLAAMKTYIDAWGKPMIAAGDTPGSDTYMLFDVDVAQGGLRLWVKKSESEYIELQRLIAKGISRQLRNSVPVTADSGWRLLRPEILMTGQEEERNLFRASISNN</sequence>
<name>A0A218YXK5_9HELO</name>
<dbReference type="InterPro" id="IPR023214">
    <property type="entry name" value="HAD_sf"/>
</dbReference>
<dbReference type="EMBL" id="MZNU01000336">
    <property type="protein sequence ID" value="OWP00090.1"/>
    <property type="molecule type" value="Genomic_DNA"/>
</dbReference>
<dbReference type="Gene3D" id="1.20.1440.310">
    <property type="match status" value="1"/>
</dbReference>
<dbReference type="AlphaFoldDB" id="A0A218YXK5"/>
<dbReference type="Proteomes" id="UP000242519">
    <property type="component" value="Unassembled WGS sequence"/>
</dbReference>
<protein>
    <recommendedName>
        <fullName evidence="4">Phosphorylcholine phosphatase</fullName>
    </recommendedName>
</protein>
<feature type="signal peptide" evidence="1">
    <location>
        <begin position="1"/>
        <end position="18"/>
    </location>
</feature>
<accession>A0A218YXK5</accession>
<evidence type="ECO:0008006" key="4">
    <source>
        <dbReference type="Google" id="ProtNLM"/>
    </source>
</evidence>
<feature type="chain" id="PRO_5012510501" description="Phosphorylcholine phosphatase" evidence="1">
    <location>
        <begin position="19"/>
        <end position="385"/>
    </location>
</feature>
<dbReference type="InParanoid" id="A0A218YXK5"/>
<dbReference type="InterPro" id="IPR036412">
    <property type="entry name" value="HAD-like_sf"/>
</dbReference>
<dbReference type="Gene3D" id="3.40.50.1000">
    <property type="entry name" value="HAD superfamily/HAD-like"/>
    <property type="match status" value="1"/>
</dbReference>
<dbReference type="SUPFAM" id="SSF56784">
    <property type="entry name" value="HAD-like"/>
    <property type="match status" value="1"/>
</dbReference>
<keyword evidence="3" id="KW-1185">Reference proteome</keyword>
<dbReference type="OrthoDB" id="5182398at2759"/>
<evidence type="ECO:0000256" key="1">
    <source>
        <dbReference type="SAM" id="SignalP"/>
    </source>
</evidence>
<evidence type="ECO:0000313" key="2">
    <source>
        <dbReference type="EMBL" id="OWP00090.1"/>
    </source>
</evidence>
<evidence type="ECO:0000313" key="3">
    <source>
        <dbReference type="Proteomes" id="UP000242519"/>
    </source>
</evidence>
<gene>
    <name evidence="2" type="ORF">B2J93_8661</name>
</gene>
<reference evidence="2 3" key="1">
    <citation type="submission" date="2017-04" db="EMBL/GenBank/DDBJ databases">
        <title>Draft genome sequence of Marssonina coronaria NL1: causal agent of apple blotch.</title>
        <authorList>
            <person name="Cheng Q."/>
        </authorList>
    </citation>
    <scope>NUCLEOTIDE SEQUENCE [LARGE SCALE GENOMIC DNA]</scope>
    <source>
        <strain evidence="2 3">NL1</strain>
    </source>
</reference>
<organism evidence="2 3">
    <name type="scientific">Diplocarpon coronariae</name>
    <dbReference type="NCBI Taxonomy" id="2795749"/>
    <lineage>
        <taxon>Eukaryota</taxon>
        <taxon>Fungi</taxon>
        <taxon>Dikarya</taxon>
        <taxon>Ascomycota</taxon>
        <taxon>Pezizomycotina</taxon>
        <taxon>Leotiomycetes</taxon>
        <taxon>Helotiales</taxon>
        <taxon>Drepanopezizaceae</taxon>
        <taxon>Diplocarpon</taxon>
    </lineage>
</organism>
<proteinExistence type="predicted"/>
<comment type="caution">
    <text evidence="2">The sequence shown here is derived from an EMBL/GenBank/DDBJ whole genome shotgun (WGS) entry which is preliminary data.</text>
</comment>
<keyword evidence="1" id="KW-0732">Signal</keyword>